<accession>A0A6G3STH7</accession>
<protein>
    <submittedName>
        <fullName evidence="2">Uncharacterized protein</fullName>
    </submittedName>
</protein>
<gene>
    <name evidence="2" type="ORF">G3I43_17935</name>
</gene>
<reference evidence="2" key="1">
    <citation type="submission" date="2020-01" db="EMBL/GenBank/DDBJ databases">
        <title>Insect and environment-associated Actinomycetes.</title>
        <authorList>
            <person name="Currrie C."/>
            <person name="Chevrette M."/>
            <person name="Carlson C."/>
            <person name="Stubbendieck R."/>
            <person name="Wendt-Pienkowski E."/>
        </authorList>
    </citation>
    <scope>NUCLEOTIDE SEQUENCE</scope>
    <source>
        <strain evidence="2">SID505</strain>
    </source>
</reference>
<dbReference type="EMBL" id="JAAGMK010000507">
    <property type="protein sequence ID" value="NEB86042.1"/>
    <property type="molecule type" value="Genomic_DNA"/>
</dbReference>
<feature type="compositionally biased region" description="Basic and acidic residues" evidence="1">
    <location>
        <begin position="64"/>
        <end position="73"/>
    </location>
</feature>
<evidence type="ECO:0000313" key="2">
    <source>
        <dbReference type="EMBL" id="NEB86042.1"/>
    </source>
</evidence>
<proteinExistence type="predicted"/>
<organism evidence="2">
    <name type="scientific">Streptomyces anulatus</name>
    <name type="common">Streptomyces chrysomallus</name>
    <dbReference type="NCBI Taxonomy" id="1892"/>
    <lineage>
        <taxon>Bacteria</taxon>
        <taxon>Bacillati</taxon>
        <taxon>Actinomycetota</taxon>
        <taxon>Actinomycetes</taxon>
        <taxon>Kitasatosporales</taxon>
        <taxon>Streptomycetaceae</taxon>
        <taxon>Streptomyces</taxon>
    </lineage>
</organism>
<dbReference type="AlphaFoldDB" id="A0A6G3STH7"/>
<evidence type="ECO:0000256" key="1">
    <source>
        <dbReference type="SAM" id="MobiDB-lite"/>
    </source>
</evidence>
<sequence>MRTLAGAEGPEILARAQRDPALLACLLSLGVYGGLHRAVVTERARELLRLAGPDRMRGPGSYRHPGEDPPPRPSDEVLRILGAHCVSRAADEATDTVSFFWPAVGGSVWESLCRDRADLVPVVHAWLADPGPEEDQIERAGRAVAALAEATSGQSLELLASAPVLPAPRVAARCLATRFRDRVVAQTAADLLDLWSVTPEASLKHAVAYACEEPEGLGDEQALRLLEQLMETLGAGPDDLSVFEAAKGALVRRFNRGDHTTRVTVLHRMRDWARTDSTAGLLTACAFPVLARTDFLWWSGRALARAGSAAVAVHLVGHSLNESVAFSSMGDALLTWCAGAAGAKGRSRAVAQLLDGLVTAREPGFLRWLLAVERGPEAMPGKVPAARALKAWRDNTPAPQAG</sequence>
<feature type="region of interest" description="Disordered" evidence="1">
    <location>
        <begin position="54"/>
        <end position="73"/>
    </location>
</feature>
<name>A0A6G3STH7_STRAQ</name>
<comment type="caution">
    <text evidence="2">The sequence shown here is derived from an EMBL/GenBank/DDBJ whole genome shotgun (WGS) entry which is preliminary data.</text>
</comment>